<dbReference type="AlphaFoldDB" id="A0A7X0ZIK3"/>
<reference evidence="3 4" key="1">
    <citation type="submission" date="2020-03" db="EMBL/GenBank/DDBJ databases">
        <title>Soil Listeria distribution.</title>
        <authorList>
            <person name="Liao J."/>
            <person name="Wiedmann M."/>
        </authorList>
    </citation>
    <scope>NUCLEOTIDE SEQUENCE [LARGE SCALE GENOMIC DNA]</scope>
    <source>
        <strain evidence="2 4">FSL L7-0072</strain>
        <strain evidence="1 3">FSL L7-1699</strain>
    </source>
</reference>
<evidence type="ECO:0000313" key="3">
    <source>
        <dbReference type="Proteomes" id="UP000518829"/>
    </source>
</evidence>
<dbReference type="EMBL" id="JAARZO010000003">
    <property type="protein sequence ID" value="MBC2287979.1"/>
    <property type="molecule type" value="Genomic_DNA"/>
</dbReference>
<dbReference type="Proteomes" id="UP000558070">
    <property type="component" value="Unassembled WGS sequence"/>
</dbReference>
<dbReference type="Proteomes" id="UP000518829">
    <property type="component" value="Unassembled WGS sequence"/>
</dbReference>
<protein>
    <submittedName>
        <fullName evidence="2">Uncharacterized protein</fullName>
    </submittedName>
</protein>
<proteinExistence type="predicted"/>
<dbReference type="RefSeq" id="WP_185319545.1">
    <property type="nucleotide sequence ID" value="NZ_JAARPH010000003.1"/>
</dbReference>
<evidence type="ECO:0000313" key="1">
    <source>
        <dbReference type="EMBL" id="MBC1375939.1"/>
    </source>
</evidence>
<evidence type="ECO:0000313" key="4">
    <source>
        <dbReference type="Proteomes" id="UP000558070"/>
    </source>
</evidence>
<evidence type="ECO:0000313" key="2">
    <source>
        <dbReference type="EMBL" id="MBC2287979.1"/>
    </source>
</evidence>
<accession>A0A7X0ZIK3</accession>
<name>A0A7X0ZIK3_9LIST</name>
<dbReference type="EMBL" id="JAARPH010000003">
    <property type="protein sequence ID" value="MBC1375939.1"/>
    <property type="molecule type" value="Genomic_DNA"/>
</dbReference>
<sequence>MFKKLFGKKEVRDVQEDTVKVFISPKKTGEALEIEELGQLVRNNTGDEKTEIPYFNREQVKVFENILERRVQAYLNDPENEGDIETEEDLISLKQDFGQRLLNEILPELTNAEREYFTTEYSAKLQGVKTYRTVTEDNNYESIHGIDMKAFAEGSFRMASGEDGDEVIKSYGVSNEQWGEITLAWTERMKHDNNLVILYSQYMKPTEVEINNFSEAGQRLVQDRRYFQDVFAYYQAAYSLGLDGEALTKEKFGHASFDLQQANQFWAKEDAASYDHTVFFDPYFKERQKAYERELTKMESLADNPLSGVKFDLQDFGQQAKLLDLEACITKLGTNHPALKFLNSKDEEEIEELGKVLFHQGDVNIVGDFSSYPDDIFAGDEELSEEEIGLIIILGNLTVSKDAHINTHFYVEGNVIAKSVDILNDDEEQNIIITGDCTVTTGFFISNSVINLGITGELKTPCVLTAVREGQLKINKVNANAIGINGYVDDEELGTDKLIKSLGLAQTISADNLAKVSNFDEDAMMTEDIIKDIIDGDIKFN</sequence>
<gene>
    <name evidence="1" type="ORF">HB839_10420</name>
    <name evidence="2" type="ORF">HCB47_10165</name>
</gene>
<comment type="caution">
    <text evidence="2">The sequence shown here is derived from an EMBL/GenBank/DDBJ whole genome shotgun (WGS) entry which is preliminary data.</text>
</comment>
<organism evidence="2 4">
    <name type="scientific">Listeria farberi</name>
    <dbReference type="NCBI Taxonomy" id="2713500"/>
    <lineage>
        <taxon>Bacteria</taxon>
        <taxon>Bacillati</taxon>
        <taxon>Bacillota</taxon>
        <taxon>Bacilli</taxon>
        <taxon>Bacillales</taxon>
        <taxon>Listeriaceae</taxon>
        <taxon>Listeria</taxon>
    </lineage>
</organism>
<keyword evidence="3" id="KW-1185">Reference proteome</keyword>